<dbReference type="KEGG" id="tbs:A3L01_07370"/>
<dbReference type="EMBL" id="CP015101">
    <property type="protein sequence ID" value="ASJ05199.1"/>
    <property type="molecule type" value="Genomic_DNA"/>
</dbReference>
<feature type="domain" description="FAD/NAD(P)-binding" evidence="2">
    <location>
        <begin position="264"/>
        <end position="355"/>
    </location>
</feature>
<dbReference type="PANTHER" id="PTHR42949">
    <property type="entry name" value="ANAEROBIC GLYCEROL-3-PHOSPHATE DEHYDROGENASE SUBUNIT B"/>
    <property type="match status" value="1"/>
</dbReference>
<dbReference type="GeneID" id="33326584"/>
<dbReference type="Pfam" id="PF17806">
    <property type="entry name" value="SO_alpha_A3"/>
    <property type="match status" value="1"/>
</dbReference>
<feature type="domain" description="FAD/NAD(P)-binding" evidence="2">
    <location>
        <begin position="110"/>
        <end position="258"/>
    </location>
</feature>
<dbReference type="Proteomes" id="UP000250272">
    <property type="component" value="Chromosome"/>
</dbReference>
<name>A0A2Z2MI71_9EURY</name>
<sequence>MRPLDLTEKDPSKRITIYFEGKPYEAYEGEKITVALLANGVYWLTMSTEGRKRGAFTFGPVPMVVDGTKNINARKTKVRDGMRLERQGYGDFQETVEIDEGKPVERLVVDVAVIGGGPAGIGTVLEIQEHLTVALVEERGWLGGDLWLKGLPQEGFGEKKPQEVVNELVGKFNENVRVFRNTIALGVFDKGEYFLVPVVRGDQLIEIMAKRVVLAVGAVDNIHLFENNDYPGVFRRSDALEVLNVWGVAPGRKVAVVGSKPEEITAELDRWGIEYITVPNPKRVEGREKVERLIDTNGNSYEVDAVIMAEGRRPDINPPTQAGGKLVFRHGYYTPVLDSRNRIRDGIYVAGSAASIKPHYANYIEGRLVGAYILREFGFEAEPCIYAERLEDYEPEAVQVQRIDFGNLNLEDVQICGCDVSLRKVDDVVKSGITDLQIIKRLTHLAMGFCQGRFCLFNGAVVVSQRTGTPMDRLDIPVARPPLKNVKMKVTAEGVEEYAE</sequence>
<gene>
    <name evidence="4" type="ORF">A3L01_07370</name>
</gene>
<evidence type="ECO:0000313" key="5">
    <source>
        <dbReference type="Proteomes" id="UP000250272"/>
    </source>
</evidence>
<dbReference type="InterPro" id="IPR036188">
    <property type="entry name" value="FAD/NAD-bd_sf"/>
</dbReference>
<dbReference type="Gene3D" id="3.10.20.440">
    <property type="entry name" value="2Fe-2S iron-sulphur cluster binding domain, sarcosine oxidase, alpha subunit, N-terminal domain"/>
    <property type="match status" value="1"/>
</dbReference>
<protein>
    <submittedName>
        <fullName evidence="4">D-nopaline dehydrogenase</fullName>
    </submittedName>
</protein>
<evidence type="ECO:0000259" key="3">
    <source>
        <dbReference type="Pfam" id="PF17806"/>
    </source>
</evidence>
<dbReference type="InterPro" id="IPR041117">
    <property type="entry name" value="SoxA_A3"/>
</dbReference>
<proteinExistence type="predicted"/>
<dbReference type="InterPro" id="IPR023753">
    <property type="entry name" value="FAD/NAD-binding_dom"/>
</dbReference>
<dbReference type="InterPro" id="IPR042204">
    <property type="entry name" value="2Fe-2S-bd_N"/>
</dbReference>
<dbReference type="Pfam" id="PF13510">
    <property type="entry name" value="Fer2_4"/>
    <property type="match status" value="1"/>
</dbReference>
<reference evidence="4 5" key="1">
    <citation type="submission" date="2016-04" db="EMBL/GenBank/DDBJ databases">
        <title>Complete genome sequence of Thermococcus barossii type strain SHCK-94.</title>
        <authorList>
            <person name="Oger P.M."/>
        </authorList>
    </citation>
    <scope>NUCLEOTIDE SEQUENCE [LARGE SCALE GENOMIC DNA]</scope>
    <source>
        <strain evidence="4 5">SHCK-94</strain>
    </source>
</reference>
<organism evidence="4 5">
    <name type="scientific">Thermococcus barossii</name>
    <dbReference type="NCBI Taxonomy" id="54077"/>
    <lineage>
        <taxon>Archaea</taxon>
        <taxon>Methanobacteriati</taxon>
        <taxon>Methanobacteriota</taxon>
        <taxon>Thermococci</taxon>
        <taxon>Thermococcales</taxon>
        <taxon>Thermococcaceae</taxon>
        <taxon>Thermococcus</taxon>
    </lineage>
</organism>
<dbReference type="InterPro" id="IPR051691">
    <property type="entry name" value="Metab_Enz_Cyan_OpOx_G3PDH"/>
</dbReference>
<feature type="domain" description="SoxA A3" evidence="3">
    <location>
        <begin position="419"/>
        <end position="492"/>
    </location>
</feature>
<evidence type="ECO:0000259" key="2">
    <source>
        <dbReference type="Pfam" id="PF07992"/>
    </source>
</evidence>
<evidence type="ECO:0000313" key="4">
    <source>
        <dbReference type="EMBL" id="ASJ05199.1"/>
    </source>
</evidence>
<dbReference type="OrthoDB" id="85124at2157"/>
<dbReference type="AlphaFoldDB" id="A0A2Z2MI71"/>
<dbReference type="Pfam" id="PF07992">
    <property type="entry name" value="Pyr_redox_2"/>
    <property type="match status" value="2"/>
</dbReference>
<dbReference type="RefSeq" id="WP_088865203.1">
    <property type="nucleotide sequence ID" value="NZ_CP015101.1"/>
</dbReference>
<dbReference type="GO" id="GO:0016491">
    <property type="term" value="F:oxidoreductase activity"/>
    <property type="evidence" value="ECO:0007669"/>
    <property type="project" value="UniProtKB-KW"/>
</dbReference>
<evidence type="ECO:0000256" key="1">
    <source>
        <dbReference type="ARBA" id="ARBA00023002"/>
    </source>
</evidence>
<keyword evidence="5" id="KW-1185">Reference proteome</keyword>
<dbReference type="PANTHER" id="PTHR42949:SF3">
    <property type="entry name" value="ANAEROBIC GLYCEROL-3-PHOSPHATE DEHYDROGENASE SUBUNIT B"/>
    <property type="match status" value="1"/>
</dbReference>
<dbReference type="SUPFAM" id="SSF51905">
    <property type="entry name" value="FAD/NAD(P)-binding domain"/>
    <property type="match status" value="1"/>
</dbReference>
<keyword evidence="1" id="KW-0560">Oxidoreductase</keyword>
<accession>A0A2Z2MI71</accession>
<dbReference type="Gene3D" id="3.50.50.60">
    <property type="entry name" value="FAD/NAD(P)-binding domain"/>
    <property type="match status" value="2"/>
</dbReference>